<dbReference type="InterPro" id="IPR029039">
    <property type="entry name" value="Flavoprotein-like_sf"/>
</dbReference>
<gene>
    <name evidence="2" type="ORF">STRCR_1464</name>
</gene>
<organism evidence="2 3">
    <name type="scientific">Streptococcus criceti HS-6</name>
    <dbReference type="NCBI Taxonomy" id="873449"/>
    <lineage>
        <taxon>Bacteria</taxon>
        <taxon>Bacillati</taxon>
        <taxon>Bacillota</taxon>
        <taxon>Bacilli</taxon>
        <taxon>Lactobacillales</taxon>
        <taxon>Streptococcaceae</taxon>
        <taxon>Streptococcus</taxon>
    </lineage>
</organism>
<dbReference type="STRING" id="873449.STRCR_1464"/>
<dbReference type="GO" id="GO:0010181">
    <property type="term" value="F:FMN binding"/>
    <property type="evidence" value="ECO:0007669"/>
    <property type="project" value="InterPro"/>
</dbReference>
<evidence type="ECO:0000259" key="1">
    <source>
        <dbReference type="PROSITE" id="PS50902"/>
    </source>
</evidence>
<evidence type="ECO:0000313" key="3">
    <source>
        <dbReference type="Proteomes" id="UP000004322"/>
    </source>
</evidence>
<dbReference type="InterPro" id="IPR008254">
    <property type="entry name" value="Flavodoxin/NO_synth"/>
</dbReference>
<dbReference type="PROSITE" id="PS00201">
    <property type="entry name" value="FLAVODOXIN"/>
    <property type="match status" value="1"/>
</dbReference>
<dbReference type="Pfam" id="PF12682">
    <property type="entry name" value="Flavodoxin_4"/>
    <property type="match status" value="1"/>
</dbReference>
<dbReference type="Proteomes" id="UP000004322">
    <property type="component" value="Unassembled WGS sequence"/>
</dbReference>
<dbReference type="PANTHER" id="PTHR39201:SF1">
    <property type="entry name" value="FLAVODOXIN-LIKE DOMAIN-CONTAINING PROTEIN"/>
    <property type="match status" value="1"/>
</dbReference>
<name>G5JNK9_STRCG</name>
<dbReference type="GO" id="GO:0009055">
    <property type="term" value="F:electron transfer activity"/>
    <property type="evidence" value="ECO:0007669"/>
    <property type="project" value="InterPro"/>
</dbReference>
<dbReference type="PROSITE" id="PS50902">
    <property type="entry name" value="FLAVODOXIN_LIKE"/>
    <property type="match status" value="1"/>
</dbReference>
<protein>
    <submittedName>
        <fullName evidence="2">Flavodoxin family protein</fullName>
    </submittedName>
</protein>
<dbReference type="EMBL" id="AEUV02000002">
    <property type="protein sequence ID" value="EHI75449.1"/>
    <property type="molecule type" value="Genomic_DNA"/>
</dbReference>
<dbReference type="AlphaFoldDB" id="G5JNK9"/>
<dbReference type="SUPFAM" id="SSF52218">
    <property type="entry name" value="Flavoproteins"/>
    <property type="match status" value="1"/>
</dbReference>
<dbReference type="PANTHER" id="PTHR39201">
    <property type="entry name" value="EXPORTED PROTEIN-RELATED"/>
    <property type="match status" value="1"/>
</dbReference>
<dbReference type="InterPro" id="IPR001226">
    <property type="entry name" value="Flavodoxin_CS"/>
</dbReference>
<feature type="domain" description="Flavodoxin-like" evidence="1">
    <location>
        <begin position="3"/>
        <end position="153"/>
    </location>
</feature>
<accession>G5JNK9</accession>
<comment type="caution">
    <text evidence="2">The sequence shown here is derived from an EMBL/GenBank/DDBJ whole genome shotgun (WGS) entry which is preliminary data.</text>
</comment>
<dbReference type="Gene3D" id="3.40.50.360">
    <property type="match status" value="1"/>
</dbReference>
<dbReference type="eggNOG" id="COG0716">
    <property type="taxonomic scope" value="Bacteria"/>
</dbReference>
<dbReference type="GO" id="GO:0016651">
    <property type="term" value="F:oxidoreductase activity, acting on NAD(P)H"/>
    <property type="evidence" value="ECO:0007669"/>
    <property type="project" value="UniProtKB-ARBA"/>
</dbReference>
<sequence length="153" mass="17408">MKTLIIYFSETGTTKERAQAIARELGADLYEIKAKIPYTSQDRNWYDDSSRCNLEQYDERSRPDFAGNLPDISHYERILIGHPTWWGIPPRIVQTVMDQMDFSDKILGSFSTSGGSSYAKAQPIFNQYAAKHHIAGDVLNSTAAMKGWLKRLN</sequence>
<evidence type="ECO:0000313" key="2">
    <source>
        <dbReference type="EMBL" id="EHI75449.1"/>
    </source>
</evidence>
<reference evidence="2" key="1">
    <citation type="submission" date="2011-07" db="EMBL/GenBank/DDBJ databases">
        <authorList>
            <person name="Stanhope M.J."/>
            <person name="Durkin A.S."/>
            <person name="Hostetler J."/>
            <person name="Kim M."/>
            <person name="Radune D."/>
            <person name="Singh I."/>
            <person name="Town C.D."/>
        </authorList>
    </citation>
    <scope>NUCLEOTIDE SEQUENCE [LARGE SCALE GENOMIC DNA]</scope>
    <source>
        <strain evidence="2">HS-6</strain>
    </source>
</reference>
<proteinExistence type="predicted"/>
<keyword evidence="3" id="KW-1185">Reference proteome</keyword>